<feature type="region of interest" description="Disordered" evidence="1">
    <location>
        <begin position="37"/>
        <end position="94"/>
    </location>
</feature>
<name>A0A815H290_9BILA</name>
<protein>
    <submittedName>
        <fullName evidence="2">Uncharacterized protein</fullName>
    </submittedName>
</protein>
<reference evidence="2" key="1">
    <citation type="submission" date="2021-02" db="EMBL/GenBank/DDBJ databases">
        <authorList>
            <person name="Nowell W R."/>
        </authorList>
    </citation>
    <scope>NUCLEOTIDE SEQUENCE</scope>
</reference>
<accession>A0A815H290</accession>
<comment type="caution">
    <text evidence="2">The sequence shown here is derived from an EMBL/GenBank/DDBJ whole genome shotgun (WGS) entry which is preliminary data.</text>
</comment>
<dbReference type="OrthoDB" id="10068200at2759"/>
<dbReference type="EMBL" id="CAJOBC010061205">
    <property type="protein sequence ID" value="CAF4210392.1"/>
    <property type="molecule type" value="Genomic_DNA"/>
</dbReference>
<sequence length="173" mass="20170">MNNFFVFYNALCRAFDRENVAMPPSLINILKPADIVQPPPYDSNQSNVDIDSDSDEEKEDADVGNFSDEYDFDETYLKPPPPTTTTSQQQENPLDLDDDIKRRHDIYRDLYCLIFGIRKQRNGTSKTTETYVWPPLIKQIIRCRHPSDVKNYECYQTPDIIFTVQSFIGVFRV</sequence>
<keyword evidence="4" id="KW-1185">Reference proteome</keyword>
<dbReference type="EMBL" id="CAJNOQ010014623">
    <property type="protein sequence ID" value="CAF1345378.1"/>
    <property type="molecule type" value="Genomic_DNA"/>
</dbReference>
<evidence type="ECO:0000313" key="4">
    <source>
        <dbReference type="Proteomes" id="UP000663829"/>
    </source>
</evidence>
<dbReference type="Proteomes" id="UP000663829">
    <property type="component" value="Unassembled WGS sequence"/>
</dbReference>
<organism evidence="2 4">
    <name type="scientific">Didymodactylos carnosus</name>
    <dbReference type="NCBI Taxonomy" id="1234261"/>
    <lineage>
        <taxon>Eukaryota</taxon>
        <taxon>Metazoa</taxon>
        <taxon>Spiralia</taxon>
        <taxon>Gnathifera</taxon>
        <taxon>Rotifera</taxon>
        <taxon>Eurotatoria</taxon>
        <taxon>Bdelloidea</taxon>
        <taxon>Philodinida</taxon>
        <taxon>Philodinidae</taxon>
        <taxon>Didymodactylos</taxon>
    </lineage>
</organism>
<evidence type="ECO:0000313" key="2">
    <source>
        <dbReference type="EMBL" id="CAF1345378.1"/>
    </source>
</evidence>
<evidence type="ECO:0000313" key="3">
    <source>
        <dbReference type="EMBL" id="CAF4210392.1"/>
    </source>
</evidence>
<dbReference type="Proteomes" id="UP000681722">
    <property type="component" value="Unassembled WGS sequence"/>
</dbReference>
<evidence type="ECO:0000256" key="1">
    <source>
        <dbReference type="SAM" id="MobiDB-lite"/>
    </source>
</evidence>
<feature type="compositionally biased region" description="Acidic residues" evidence="1">
    <location>
        <begin position="50"/>
        <end position="74"/>
    </location>
</feature>
<dbReference type="AlphaFoldDB" id="A0A815H290"/>
<gene>
    <name evidence="2" type="ORF">GPM918_LOCUS30640</name>
    <name evidence="3" type="ORF">SRO942_LOCUS31257</name>
</gene>
<proteinExistence type="predicted"/>